<evidence type="ECO:0000256" key="1">
    <source>
        <dbReference type="SAM" id="SignalP"/>
    </source>
</evidence>
<keyword evidence="4" id="KW-1185">Reference proteome</keyword>
<dbReference type="InterPro" id="IPR013766">
    <property type="entry name" value="Thioredoxin_domain"/>
</dbReference>
<evidence type="ECO:0000259" key="2">
    <source>
        <dbReference type="PROSITE" id="PS51352"/>
    </source>
</evidence>
<feature type="chain" id="PRO_5029447130" evidence="1">
    <location>
        <begin position="21"/>
        <end position="169"/>
    </location>
</feature>
<dbReference type="SUPFAM" id="SSF52833">
    <property type="entry name" value="Thioredoxin-like"/>
    <property type="match status" value="1"/>
</dbReference>
<dbReference type="Gene3D" id="3.40.30.10">
    <property type="entry name" value="Glutaredoxin"/>
    <property type="match status" value="1"/>
</dbReference>
<feature type="signal peptide" evidence="1">
    <location>
        <begin position="1"/>
        <end position="20"/>
    </location>
</feature>
<proteinExistence type="predicted"/>
<dbReference type="InterPro" id="IPR036249">
    <property type="entry name" value="Thioredoxin-like_sf"/>
</dbReference>
<dbReference type="AlphaFoldDB" id="A0A7K1U5R1"/>
<dbReference type="PROSITE" id="PS51352">
    <property type="entry name" value="THIOREDOXIN_2"/>
    <property type="match status" value="1"/>
</dbReference>
<reference evidence="3 4" key="1">
    <citation type="submission" date="2019-12" db="EMBL/GenBank/DDBJ databases">
        <title>Chitinophaga sp. strain ysch24 (GDMCC 1.1355), whole genome shotgun sequence.</title>
        <authorList>
            <person name="Zhang X."/>
        </authorList>
    </citation>
    <scope>NUCLEOTIDE SEQUENCE [LARGE SCALE GENOMIC DNA]</scope>
    <source>
        <strain evidence="4">ysch24</strain>
    </source>
</reference>
<dbReference type="EMBL" id="WRXN01000006">
    <property type="protein sequence ID" value="MVT09680.1"/>
    <property type="molecule type" value="Genomic_DNA"/>
</dbReference>
<evidence type="ECO:0000313" key="3">
    <source>
        <dbReference type="EMBL" id="MVT09680.1"/>
    </source>
</evidence>
<dbReference type="Pfam" id="PF00578">
    <property type="entry name" value="AhpC-TSA"/>
    <property type="match status" value="1"/>
</dbReference>
<keyword evidence="1" id="KW-0732">Signal</keyword>
<accession>A0A7K1U5R1</accession>
<dbReference type="GO" id="GO:0016209">
    <property type="term" value="F:antioxidant activity"/>
    <property type="evidence" value="ECO:0007669"/>
    <property type="project" value="InterPro"/>
</dbReference>
<sequence>MRILLLAILLGSLLACTRQAPKKEGDEITVVGQRMPSFDILLNDTVTKLNTTNIPEGQPVVFFFFGPDCPYCQQFTKNLTEHIDELRDIRFYMVSVASPHDIQHYDTLFSLNKYKNIVLGRDVKGYFISNYKAPGYPYMAVYDKHKKFKQIIIGGVSIDSLKTVINSKS</sequence>
<dbReference type="GO" id="GO:0016491">
    <property type="term" value="F:oxidoreductase activity"/>
    <property type="evidence" value="ECO:0007669"/>
    <property type="project" value="InterPro"/>
</dbReference>
<protein>
    <submittedName>
        <fullName evidence="3">Redoxin domain-containing protein</fullName>
    </submittedName>
</protein>
<comment type="caution">
    <text evidence="3">The sequence shown here is derived from an EMBL/GenBank/DDBJ whole genome shotgun (WGS) entry which is preliminary data.</text>
</comment>
<name>A0A7K1U5R1_9BACT</name>
<evidence type="ECO:0000313" key="4">
    <source>
        <dbReference type="Proteomes" id="UP000461730"/>
    </source>
</evidence>
<feature type="domain" description="Thioredoxin" evidence="2">
    <location>
        <begin position="29"/>
        <end position="169"/>
    </location>
</feature>
<dbReference type="PROSITE" id="PS51257">
    <property type="entry name" value="PROKAR_LIPOPROTEIN"/>
    <property type="match status" value="1"/>
</dbReference>
<dbReference type="Proteomes" id="UP000461730">
    <property type="component" value="Unassembled WGS sequence"/>
</dbReference>
<dbReference type="RefSeq" id="WP_157307122.1">
    <property type="nucleotide sequence ID" value="NZ_WRXN01000006.1"/>
</dbReference>
<dbReference type="InterPro" id="IPR000866">
    <property type="entry name" value="AhpC/TSA"/>
</dbReference>
<organism evidence="3 4">
    <name type="scientific">Chitinophaga tropicalis</name>
    <dbReference type="NCBI Taxonomy" id="2683588"/>
    <lineage>
        <taxon>Bacteria</taxon>
        <taxon>Pseudomonadati</taxon>
        <taxon>Bacteroidota</taxon>
        <taxon>Chitinophagia</taxon>
        <taxon>Chitinophagales</taxon>
        <taxon>Chitinophagaceae</taxon>
        <taxon>Chitinophaga</taxon>
    </lineage>
</organism>
<gene>
    <name evidence="3" type="ORF">GO493_15530</name>
</gene>